<evidence type="ECO:0000256" key="1">
    <source>
        <dbReference type="SAM" id="Phobius"/>
    </source>
</evidence>
<feature type="transmembrane region" description="Helical" evidence="1">
    <location>
        <begin position="28"/>
        <end position="44"/>
    </location>
</feature>
<feature type="transmembrane region" description="Helical" evidence="1">
    <location>
        <begin position="50"/>
        <end position="67"/>
    </location>
</feature>
<dbReference type="Proteomes" id="UP001589836">
    <property type="component" value="Unassembled WGS sequence"/>
</dbReference>
<keyword evidence="1" id="KW-0812">Transmembrane</keyword>
<keyword evidence="1" id="KW-0472">Membrane</keyword>
<dbReference type="RefSeq" id="WP_377345678.1">
    <property type="nucleotide sequence ID" value="NZ_JBHLTP010000003.1"/>
</dbReference>
<proteinExistence type="predicted"/>
<feature type="transmembrane region" description="Helical" evidence="1">
    <location>
        <begin position="128"/>
        <end position="147"/>
    </location>
</feature>
<evidence type="ECO:0008006" key="4">
    <source>
        <dbReference type="Google" id="ProtNLM"/>
    </source>
</evidence>
<comment type="caution">
    <text evidence="2">The sequence shown here is derived from an EMBL/GenBank/DDBJ whole genome shotgun (WGS) entry which is preliminary data.</text>
</comment>
<keyword evidence="3" id="KW-1185">Reference proteome</keyword>
<feature type="transmembrane region" description="Helical" evidence="1">
    <location>
        <begin position="74"/>
        <end position="93"/>
    </location>
</feature>
<feature type="transmembrane region" description="Helical" evidence="1">
    <location>
        <begin position="159"/>
        <end position="181"/>
    </location>
</feature>
<accession>A0ABV6LLG7</accession>
<dbReference type="EMBL" id="JBHLTP010000003">
    <property type="protein sequence ID" value="MFC0523139.1"/>
    <property type="molecule type" value="Genomic_DNA"/>
</dbReference>
<feature type="transmembrane region" description="Helical" evidence="1">
    <location>
        <begin position="99"/>
        <end position="121"/>
    </location>
</feature>
<name>A0ABV6LLG7_9BACI</name>
<feature type="transmembrane region" description="Helical" evidence="1">
    <location>
        <begin position="6"/>
        <end position="21"/>
    </location>
</feature>
<evidence type="ECO:0000313" key="2">
    <source>
        <dbReference type="EMBL" id="MFC0523139.1"/>
    </source>
</evidence>
<keyword evidence="1" id="KW-1133">Transmembrane helix</keyword>
<sequence>MDGVIFLYIHWLLWVIYTFFVQRTKKRLSISAFLLISILAFGLDVPVGKYTINGSALIIFGYSFLILARSQKQIVSACMSLAVAIAYCGALFFESVSPIWIIGPRLWMLSFLAFALVYFMSRFTMTRIGIWGIGAVFGETLFTTYINELGYEKIIGNPMFLDIYAVVLLFFTIAATGSFIIESLEGMVSHRIKRKVGVKP</sequence>
<gene>
    <name evidence="2" type="ORF">ACFFGV_05955</name>
</gene>
<reference evidence="2 3" key="1">
    <citation type="submission" date="2024-09" db="EMBL/GenBank/DDBJ databases">
        <authorList>
            <person name="Sun Q."/>
            <person name="Mori K."/>
        </authorList>
    </citation>
    <scope>NUCLEOTIDE SEQUENCE [LARGE SCALE GENOMIC DNA]</scope>
    <source>
        <strain evidence="2 3">NCAIM B.02529</strain>
    </source>
</reference>
<organism evidence="2 3">
    <name type="scientific">Pontibacillus salicampi</name>
    <dbReference type="NCBI Taxonomy" id="1449801"/>
    <lineage>
        <taxon>Bacteria</taxon>
        <taxon>Bacillati</taxon>
        <taxon>Bacillota</taxon>
        <taxon>Bacilli</taxon>
        <taxon>Bacillales</taxon>
        <taxon>Bacillaceae</taxon>
        <taxon>Pontibacillus</taxon>
    </lineage>
</organism>
<dbReference type="InterPro" id="IPR014617">
    <property type="entry name" value="YphA_Bacsu"/>
</dbReference>
<evidence type="ECO:0000313" key="3">
    <source>
        <dbReference type="Proteomes" id="UP001589836"/>
    </source>
</evidence>
<protein>
    <recommendedName>
        <fullName evidence="4">Integral membrane protein</fullName>
    </recommendedName>
</protein>
<dbReference type="Pfam" id="PF24124">
    <property type="entry name" value="YphA"/>
    <property type="match status" value="1"/>
</dbReference>